<dbReference type="EMBL" id="CP050292">
    <property type="protein sequence ID" value="QND75374.1"/>
    <property type="molecule type" value="Genomic_DNA"/>
</dbReference>
<dbReference type="SUPFAM" id="SSF52096">
    <property type="entry name" value="ClpP/crotonase"/>
    <property type="match status" value="1"/>
</dbReference>
<dbReference type="Gene3D" id="1.10.12.10">
    <property type="entry name" value="Lyase 2-enoyl-coa Hydratase, Chain A, domain 2"/>
    <property type="match status" value="1"/>
</dbReference>
<dbReference type="InterPro" id="IPR014748">
    <property type="entry name" value="Enoyl-CoA_hydra_C"/>
</dbReference>
<evidence type="ECO:0000313" key="3">
    <source>
        <dbReference type="Proteomes" id="UP000515291"/>
    </source>
</evidence>
<accession>A0A7G6U8P2</accession>
<dbReference type="AlphaFoldDB" id="A0A7G6U8P2"/>
<protein>
    <submittedName>
        <fullName evidence="2">Enoyl-CoA hydratase</fullName>
    </submittedName>
</protein>
<organism evidence="2 3">
    <name type="scientific">Tardiphaga robiniae</name>
    <dbReference type="NCBI Taxonomy" id="943830"/>
    <lineage>
        <taxon>Bacteria</taxon>
        <taxon>Pseudomonadati</taxon>
        <taxon>Pseudomonadota</taxon>
        <taxon>Alphaproteobacteria</taxon>
        <taxon>Hyphomicrobiales</taxon>
        <taxon>Nitrobacteraceae</taxon>
        <taxon>Tardiphaga</taxon>
    </lineage>
</organism>
<dbReference type="PANTHER" id="PTHR43459:SF1">
    <property type="entry name" value="EG:BACN32G11.4 PROTEIN"/>
    <property type="match status" value="1"/>
</dbReference>
<proteinExistence type="inferred from homology"/>
<dbReference type="GO" id="GO:0003824">
    <property type="term" value="F:catalytic activity"/>
    <property type="evidence" value="ECO:0007669"/>
    <property type="project" value="UniProtKB-ARBA"/>
</dbReference>
<name>A0A7G6U8P2_9BRAD</name>
<dbReference type="KEGG" id="trb:HB776_09665"/>
<dbReference type="Proteomes" id="UP000515291">
    <property type="component" value="Chromosome"/>
</dbReference>
<dbReference type="PANTHER" id="PTHR43459">
    <property type="entry name" value="ENOYL-COA HYDRATASE"/>
    <property type="match status" value="1"/>
</dbReference>
<dbReference type="Gene3D" id="3.90.226.10">
    <property type="entry name" value="2-enoyl-CoA Hydratase, Chain A, domain 1"/>
    <property type="match status" value="1"/>
</dbReference>
<dbReference type="Pfam" id="PF00378">
    <property type="entry name" value="ECH_1"/>
    <property type="match status" value="1"/>
</dbReference>
<dbReference type="InterPro" id="IPR001753">
    <property type="entry name" value="Enoyl-CoA_hydra/iso"/>
</dbReference>
<gene>
    <name evidence="2" type="ORF">HB776_09665</name>
</gene>
<comment type="similarity">
    <text evidence="1">Belongs to the enoyl-CoA hydratase/isomerase family.</text>
</comment>
<dbReference type="RefSeq" id="WP_184519568.1">
    <property type="nucleotide sequence ID" value="NZ_CP050292.1"/>
</dbReference>
<dbReference type="CDD" id="cd06558">
    <property type="entry name" value="crotonase-like"/>
    <property type="match status" value="1"/>
</dbReference>
<reference evidence="3" key="1">
    <citation type="journal article" date="2020" name="Mol. Plant Microbe">
        <title>Rhizobial microsymbionts of the narrowly endemic Oxytropis species growing in Kamchatka are characterized by significant genetic diversity and possess a set of genes that are associated with T3SS and T6SS secretion systems and can affect the development of symbiosis.</title>
        <authorList>
            <person name="Safronova V."/>
            <person name="Guro P."/>
            <person name="Sazanova A."/>
            <person name="Kuznetsova I."/>
            <person name="Belimov A."/>
            <person name="Yakubov V."/>
            <person name="Chirak E."/>
            <person name="Afonin A."/>
            <person name="Gogolev Y."/>
            <person name="Andronov E."/>
            <person name="Tikhonovich I."/>
        </authorList>
    </citation>
    <scope>NUCLEOTIDE SEQUENCE [LARGE SCALE GENOMIC DNA]</scope>
    <source>
        <strain evidence="3">581</strain>
    </source>
</reference>
<evidence type="ECO:0000313" key="2">
    <source>
        <dbReference type="EMBL" id="QND75374.1"/>
    </source>
</evidence>
<sequence length="272" mass="29418">MLTPVSVETGTDELLCHIDRRVAVITLNRPAARNALSDKLTPALRRMISYCSTDNGVRAVLITGAGEAFCAGGDVKGMGDRSSTDELTFGQKVTRLIERQRTLTGALFEMRKPTVAALPGAAAGAGLSLALACDIRIAAEQAFVSTAYARIGLSGDYGIAWLLTRTVGAARARELMLLSDRVDAQRCETMGLFNRIVAADRLAEEAFMIASRLANGPTEAYSAMKDNLDEVQHLGFAASLDKEAERLVRSAQTEEHREAVRAFVERRPAVFR</sequence>
<dbReference type="InterPro" id="IPR029045">
    <property type="entry name" value="ClpP/crotonase-like_dom_sf"/>
</dbReference>
<evidence type="ECO:0000256" key="1">
    <source>
        <dbReference type="ARBA" id="ARBA00005254"/>
    </source>
</evidence>